<evidence type="ECO:0000259" key="3">
    <source>
        <dbReference type="Pfam" id="PF01548"/>
    </source>
</evidence>
<dbReference type="GO" id="GO:0003677">
    <property type="term" value="F:DNA binding"/>
    <property type="evidence" value="ECO:0007669"/>
    <property type="project" value="InterPro"/>
</dbReference>
<dbReference type="InterPro" id="IPR002525">
    <property type="entry name" value="Transp_IS110-like_N"/>
</dbReference>
<feature type="domain" description="Transposase IS116/IS110/IS902 C-terminal" evidence="4">
    <location>
        <begin position="218"/>
        <end position="301"/>
    </location>
</feature>
<feature type="coiled-coil region" evidence="1">
    <location>
        <begin position="186"/>
        <end position="213"/>
    </location>
</feature>
<dbReference type="Pfam" id="PF01548">
    <property type="entry name" value="DEDD_Tnp_IS110"/>
    <property type="match status" value="1"/>
</dbReference>
<dbReference type="RefSeq" id="WP_231617799.1">
    <property type="nucleotide sequence ID" value="NZ_SJPY01000008.1"/>
</dbReference>
<dbReference type="PANTHER" id="PTHR33055">
    <property type="entry name" value="TRANSPOSASE FOR INSERTION SEQUENCE ELEMENT IS1111A"/>
    <property type="match status" value="1"/>
</dbReference>
<dbReference type="EMBL" id="SJPY01000008">
    <property type="protein sequence ID" value="TWU36744.1"/>
    <property type="molecule type" value="Genomic_DNA"/>
</dbReference>
<proteinExistence type="predicted"/>
<evidence type="ECO:0000313" key="5">
    <source>
        <dbReference type="EMBL" id="TWU36744.1"/>
    </source>
</evidence>
<dbReference type="NCBIfam" id="NF033542">
    <property type="entry name" value="transpos_IS110"/>
    <property type="match status" value="1"/>
</dbReference>
<dbReference type="GO" id="GO:0006313">
    <property type="term" value="P:DNA transposition"/>
    <property type="evidence" value="ECO:0007669"/>
    <property type="project" value="InterPro"/>
</dbReference>
<reference evidence="5 6" key="1">
    <citation type="submission" date="2019-02" db="EMBL/GenBank/DDBJ databases">
        <title>Deep-cultivation of Planctomycetes and their phenomic and genomic characterization uncovers novel biology.</title>
        <authorList>
            <person name="Wiegand S."/>
            <person name="Jogler M."/>
            <person name="Boedeker C."/>
            <person name="Pinto D."/>
            <person name="Vollmers J."/>
            <person name="Rivas-Marin E."/>
            <person name="Kohn T."/>
            <person name="Peeters S.H."/>
            <person name="Heuer A."/>
            <person name="Rast P."/>
            <person name="Oberbeckmann S."/>
            <person name="Bunk B."/>
            <person name="Jeske O."/>
            <person name="Meyerdierks A."/>
            <person name="Storesund J.E."/>
            <person name="Kallscheuer N."/>
            <person name="Luecker S."/>
            <person name="Lage O.M."/>
            <person name="Pohl T."/>
            <person name="Merkel B.J."/>
            <person name="Hornburger P."/>
            <person name="Mueller R.-W."/>
            <person name="Bruemmer F."/>
            <person name="Labrenz M."/>
            <person name="Spormann A.M."/>
            <person name="Op Den Camp H."/>
            <person name="Overmann J."/>
            <person name="Amann R."/>
            <person name="Jetten M.S.M."/>
            <person name="Mascher T."/>
            <person name="Medema M.H."/>
            <person name="Devos D.P."/>
            <person name="Kaster A.-K."/>
            <person name="Ovreas L."/>
            <person name="Rohde M."/>
            <person name="Galperin M.Y."/>
            <person name="Jogler C."/>
        </authorList>
    </citation>
    <scope>NUCLEOTIDE SEQUENCE [LARGE SCALE GENOMIC DNA]</scope>
    <source>
        <strain evidence="5 6">Q31b</strain>
    </source>
</reference>
<dbReference type="AlphaFoldDB" id="A0A5C6DKW4"/>
<sequence>MMICSLDLGKFKSVACFYDCKTRKYAFETILTKRSHIDKLLDDNEINLLVMEACGPSGWISDVSHQRKVKTLVCSTNDEAWMWNKTKRKTDRDDALKLAKMAAMGVLTPVHVPKPEIREQRAIIKYRKNLDGRINRIKNGIRSSFANRGIEIDSGARAWHTGRVHIDSCRTPITLCNADDLWKGQLDLELTQLDALTAEMQAVEDRLELFAADNAMIQLVMTIPGVGRKTAELLVAIIDDPHRFKSARHLSSYLGLTPKQYQSGETDRNGRISKRGPKLARTMLLECAWVSLRYNDWSKKTFERIHGGSKTRRKKAGIALARKIAMVAWAMMRDQKAWDPNRALQESAAEPGIQELTTEDTETQESKPKKKAKLIRAKPHAPGPVISDEPKQRSGRGSKPTRRRGSARRSPLKT</sequence>
<organism evidence="5 6">
    <name type="scientific">Novipirellula aureliae</name>
    <dbReference type="NCBI Taxonomy" id="2527966"/>
    <lineage>
        <taxon>Bacteria</taxon>
        <taxon>Pseudomonadati</taxon>
        <taxon>Planctomycetota</taxon>
        <taxon>Planctomycetia</taxon>
        <taxon>Pirellulales</taxon>
        <taxon>Pirellulaceae</taxon>
        <taxon>Novipirellula</taxon>
    </lineage>
</organism>
<dbReference type="InterPro" id="IPR047650">
    <property type="entry name" value="Transpos_IS110"/>
</dbReference>
<keyword evidence="6" id="KW-1185">Reference proteome</keyword>
<feature type="compositionally biased region" description="Basic residues" evidence="2">
    <location>
        <begin position="393"/>
        <end position="414"/>
    </location>
</feature>
<keyword evidence="1" id="KW-0175">Coiled coil</keyword>
<dbReference type="Proteomes" id="UP000315471">
    <property type="component" value="Unassembled WGS sequence"/>
</dbReference>
<evidence type="ECO:0000256" key="2">
    <source>
        <dbReference type="SAM" id="MobiDB-lite"/>
    </source>
</evidence>
<comment type="caution">
    <text evidence="5">The sequence shown here is derived from an EMBL/GenBank/DDBJ whole genome shotgun (WGS) entry which is preliminary data.</text>
</comment>
<gene>
    <name evidence="5" type="ORF">Q31b_50260</name>
</gene>
<dbReference type="PANTHER" id="PTHR33055:SF13">
    <property type="entry name" value="TRANSPOSASE"/>
    <property type="match status" value="1"/>
</dbReference>
<protein>
    <submittedName>
        <fullName evidence="5">Transposase IS116/IS110/IS902 family protein</fullName>
    </submittedName>
</protein>
<feature type="domain" description="Transposase IS110-like N-terminal" evidence="3">
    <location>
        <begin position="5"/>
        <end position="143"/>
    </location>
</feature>
<dbReference type="Pfam" id="PF02371">
    <property type="entry name" value="Transposase_20"/>
    <property type="match status" value="1"/>
</dbReference>
<dbReference type="GO" id="GO:0004803">
    <property type="term" value="F:transposase activity"/>
    <property type="evidence" value="ECO:0007669"/>
    <property type="project" value="InterPro"/>
</dbReference>
<feature type="compositionally biased region" description="Basic residues" evidence="2">
    <location>
        <begin position="368"/>
        <end position="379"/>
    </location>
</feature>
<evidence type="ECO:0000313" key="6">
    <source>
        <dbReference type="Proteomes" id="UP000315471"/>
    </source>
</evidence>
<feature type="region of interest" description="Disordered" evidence="2">
    <location>
        <begin position="342"/>
        <end position="414"/>
    </location>
</feature>
<accession>A0A5C6DKW4</accession>
<evidence type="ECO:0000259" key="4">
    <source>
        <dbReference type="Pfam" id="PF02371"/>
    </source>
</evidence>
<name>A0A5C6DKW4_9BACT</name>
<dbReference type="InterPro" id="IPR003346">
    <property type="entry name" value="Transposase_20"/>
</dbReference>
<evidence type="ECO:0000256" key="1">
    <source>
        <dbReference type="SAM" id="Coils"/>
    </source>
</evidence>